<feature type="transmembrane region" description="Helical" evidence="5">
    <location>
        <begin position="281"/>
        <end position="304"/>
    </location>
</feature>
<keyword evidence="5" id="KW-0967">Endosome</keyword>
<keyword evidence="5" id="KW-0813">Transport</keyword>
<comment type="subcellular location">
    <subcellularLocation>
        <location evidence="5">Cell membrane</location>
        <topology evidence="5">Multi-pass membrane protein</topology>
    </subcellularLocation>
    <subcellularLocation>
        <location evidence="5">Early endosome</location>
    </subcellularLocation>
    <subcellularLocation>
        <location evidence="1">Membrane</location>
        <topology evidence="1">Multi-pass membrane protein</topology>
    </subcellularLocation>
</comment>
<reference evidence="7 8" key="1">
    <citation type="journal article" date="2018" name="Plant J.">
        <title>Genome sequences of Chlorella sorokiniana UTEX 1602 and Micractinium conductrix SAG 241.80: implications to maltose excretion by a green alga.</title>
        <authorList>
            <person name="Arriola M.B."/>
            <person name="Velmurugan N."/>
            <person name="Zhang Y."/>
            <person name="Plunkett M.H."/>
            <person name="Hondzo H."/>
            <person name="Barney B.M."/>
        </authorList>
    </citation>
    <scope>NUCLEOTIDE SEQUENCE [LARGE SCALE GENOMIC DNA]</scope>
    <source>
        <strain evidence="7 8">SAG 241.80</strain>
    </source>
</reference>
<dbReference type="GO" id="GO:0005769">
    <property type="term" value="C:early endosome"/>
    <property type="evidence" value="ECO:0007669"/>
    <property type="project" value="UniProtKB-SubCell"/>
</dbReference>
<feature type="region of interest" description="Disordered" evidence="6">
    <location>
        <begin position="450"/>
        <end position="498"/>
    </location>
</feature>
<comment type="similarity">
    <text evidence="5">Belongs to the NIPA (TC 2.A.7) family.</text>
</comment>
<dbReference type="OrthoDB" id="165382at2759"/>
<evidence type="ECO:0000313" key="7">
    <source>
        <dbReference type="EMBL" id="PSC75859.1"/>
    </source>
</evidence>
<comment type="subunit">
    <text evidence="5">Homodimer.</text>
</comment>
<feature type="transmembrane region" description="Helical" evidence="5">
    <location>
        <begin position="246"/>
        <end position="269"/>
    </location>
</feature>
<dbReference type="InterPro" id="IPR008521">
    <property type="entry name" value="Mg_trans_NIPA"/>
</dbReference>
<keyword evidence="2 5" id="KW-0812">Transmembrane</keyword>
<feature type="transmembrane region" description="Helical" evidence="5">
    <location>
        <begin position="6"/>
        <end position="24"/>
    </location>
</feature>
<sequence length="553" mass="57420">MRFAAQTVLSGLGSLQFVIIPVASRFMLGIRASAPTALGVGVVLLGNALIILYGPAEVTFTLGQLRHQWATPAMTTFLVVLGGLLCVLQWMHWRLGRAARAAAGLQPSLAAAMEGGGGKPSVELDAGGGRTLLPAGSGKWVGSVGGGTPIPLAPSGGSMGPLGLFPLLGPRDHDTVTVFAGALLFSAVASFVGAWSVLFSKSLTYVVSYMPGSLTDWYSWFVLAAFLGTAAFWVRQSDRGLRHYPASLIMPLMQAFWMCMSVLEGGIYFDELLGLPSPHLVMLALGLVLALLGAIFMGIAGYVAEKPEHIFHYSAAASELAATDGGPLGPPGALSPPPLRGAAAATVQVLVEKLHAATGRVDRLSEPVLRSVSAGGSVYKNGFTIGSGTASDDTEPGGKPGWWQQQQQQQQQQHDGGSAGGGGGGRVHLVATPLRGDLDSGHLELLLRGVEAPRGGSATPPAASPRTVEDRRQAVCSPTQQLLSREGSGVQGSGPHTRLSSAVAFERALESAGGASSGNTAGGSPVFCQDSILADEVNRRRQDLLQRRDTLRQ</sequence>
<keyword evidence="8" id="KW-1185">Reference proteome</keyword>
<feature type="transmembrane region" description="Helical" evidence="5">
    <location>
        <begin position="217"/>
        <end position="234"/>
    </location>
</feature>
<evidence type="ECO:0000256" key="1">
    <source>
        <dbReference type="ARBA" id="ARBA00004141"/>
    </source>
</evidence>
<feature type="compositionally biased region" description="Low complexity" evidence="6">
    <location>
        <begin position="401"/>
        <end position="416"/>
    </location>
</feature>
<keyword evidence="5" id="KW-0460">Magnesium</keyword>
<dbReference type="PANTHER" id="PTHR12570">
    <property type="match status" value="1"/>
</dbReference>
<dbReference type="AlphaFoldDB" id="A0A2P6VP71"/>
<feature type="transmembrane region" description="Helical" evidence="5">
    <location>
        <begin position="176"/>
        <end position="197"/>
    </location>
</feature>
<evidence type="ECO:0000256" key="6">
    <source>
        <dbReference type="SAM" id="MobiDB-lite"/>
    </source>
</evidence>
<evidence type="ECO:0000313" key="8">
    <source>
        <dbReference type="Proteomes" id="UP000239649"/>
    </source>
</evidence>
<dbReference type="EMBL" id="LHPF02000002">
    <property type="protein sequence ID" value="PSC75859.1"/>
    <property type="molecule type" value="Genomic_DNA"/>
</dbReference>
<organism evidence="7 8">
    <name type="scientific">Micractinium conductrix</name>
    <dbReference type="NCBI Taxonomy" id="554055"/>
    <lineage>
        <taxon>Eukaryota</taxon>
        <taxon>Viridiplantae</taxon>
        <taxon>Chlorophyta</taxon>
        <taxon>core chlorophytes</taxon>
        <taxon>Trebouxiophyceae</taxon>
        <taxon>Chlorellales</taxon>
        <taxon>Chlorellaceae</taxon>
        <taxon>Chlorella clade</taxon>
        <taxon>Micractinium</taxon>
    </lineage>
</organism>
<feature type="transmembrane region" description="Helical" evidence="5">
    <location>
        <begin position="68"/>
        <end position="90"/>
    </location>
</feature>
<evidence type="ECO:0000256" key="5">
    <source>
        <dbReference type="RuleBase" id="RU363078"/>
    </source>
</evidence>
<evidence type="ECO:0000256" key="4">
    <source>
        <dbReference type="ARBA" id="ARBA00023136"/>
    </source>
</evidence>
<comment type="function">
    <text evidence="5">Acts as a Mg(2+) transporter. Can also transport other divalent cations such as Fe(2+), Sr(2+), Ba(2+), Mn(2+) and Co(2+) but to a much less extent than Mg(2+).</text>
</comment>
<dbReference type="Proteomes" id="UP000239649">
    <property type="component" value="Unassembled WGS sequence"/>
</dbReference>
<comment type="caution">
    <text evidence="7">The sequence shown here is derived from an EMBL/GenBank/DDBJ whole genome shotgun (WGS) entry which is preliminary data.</text>
</comment>
<keyword evidence="5" id="KW-1003">Cell membrane</keyword>
<feature type="compositionally biased region" description="Gly residues" evidence="6">
    <location>
        <begin position="417"/>
        <end position="426"/>
    </location>
</feature>
<feature type="region of interest" description="Disordered" evidence="6">
    <location>
        <begin position="385"/>
        <end position="430"/>
    </location>
</feature>
<accession>A0A2P6VP71</accession>
<gene>
    <name evidence="7" type="ORF">C2E20_1563</name>
</gene>
<name>A0A2P6VP71_9CHLO</name>
<comment type="caution">
    <text evidence="5">Lacks conserved residue(s) required for the propagation of feature annotation.</text>
</comment>
<evidence type="ECO:0000256" key="2">
    <source>
        <dbReference type="ARBA" id="ARBA00022692"/>
    </source>
</evidence>
<keyword evidence="5" id="KW-0406">Ion transport</keyword>
<protein>
    <recommendedName>
        <fullName evidence="5">Probable magnesium transporter</fullName>
    </recommendedName>
</protein>
<evidence type="ECO:0000256" key="3">
    <source>
        <dbReference type="ARBA" id="ARBA00022989"/>
    </source>
</evidence>
<dbReference type="GO" id="GO:0015095">
    <property type="term" value="F:magnesium ion transmembrane transporter activity"/>
    <property type="evidence" value="ECO:0007669"/>
    <property type="project" value="UniProtKB-UniRule"/>
</dbReference>
<proteinExistence type="inferred from homology"/>
<feature type="transmembrane region" description="Helical" evidence="5">
    <location>
        <begin position="36"/>
        <end position="56"/>
    </location>
</feature>
<dbReference type="PANTHER" id="PTHR12570:SF9">
    <property type="entry name" value="MAGNESIUM TRANSPORTER NIPA8-RELATED"/>
    <property type="match status" value="1"/>
</dbReference>
<keyword evidence="3 5" id="KW-1133">Transmembrane helix</keyword>
<dbReference type="GO" id="GO:0005886">
    <property type="term" value="C:plasma membrane"/>
    <property type="evidence" value="ECO:0007669"/>
    <property type="project" value="UniProtKB-SubCell"/>
</dbReference>
<keyword evidence="4 5" id="KW-0472">Membrane</keyword>